<evidence type="ECO:0000256" key="3">
    <source>
        <dbReference type="ARBA" id="ARBA00022989"/>
    </source>
</evidence>
<dbReference type="AlphaFoldDB" id="A0A382KKY1"/>
<evidence type="ECO:0000256" key="4">
    <source>
        <dbReference type="ARBA" id="ARBA00023136"/>
    </source>
</evidence>
<evidence type="ECO:0000259" key="6">
    <source>
        <dbReference type="PROSITE" id="PS50850"/>
    </source>
</evidence>
<evidence type="ECO:0000313" key="7">
    <source>
        <dbReference type="EMBL" id="SVC23597.1"/>
    </source>
</evidence>
<dbReference type="PRINTS" id="PR01035">
    <property type="entry name" value="TCRTETA"/>
</dbReference>
<dbReference type="CDD" id="cd17325">
    <property type="entry name" value="MFS_MdtG_SLC18_like"/>
    <property type="match status" value="1"/>
</dbReference>
<comment type="subcellular location">
    <subcellularLocation>
        <location evidence="1">Membrane</location>
        <topology evidence="1">Multi-pass membrane protein</topology>
    </subcellularLocation>
</comment>
<protein>
    <recommendedName>
        <fullName evidence="6">Major facilitator superfamily (MFS) profile domain-containing protein</fullName>
    </recommendedName>
</protein>
<dbReference type="Gene3D" id="1.20.1250.20">
    <property type="entry name" value="MFS general substrate transporter like domains"/>
    <property type="match status" value="1"/>
</dbReference>
<dbReference type="InterPro" id="IPR036259">
    <property type="entry name" value="MFS_trans_sf"/>
</dbReference>
<dbReference type="InterPro" id="IPR011701">
    <property type="entry name" value="MFS"/>
</dbReference>
<feature type="transmembrane region" description="Helical" evidence="5">
    <location>
        <begin position="311"/>
        <end position="332"/>
    </location>
</feature>
<keyword evidence="2 5" id="KW-0812">Transmembrane</keyword>
<reference evidence="7" key="1">
    <citation type="submission" date="2018-05" db="EMBL/GenBank/DDBJ databases">
        <authorList>
            <person name="Lanie J.A."/>
            <person name="Ng W.-L."/>
            <person name="Kazmierczak K.M."/>
            <person name="Andrzejewski T.M."/>
            <person name="Davidsen T.M."/>
            <person name="Wayne K.J."/>
            <person name="Tettelin H."/>
            <person name="Glass J.I."/>
            <person name="Rusch D."/>
            <person name="Podicherti R."/>
            <person name="Tsui H.-C.T."/>
            <person name="Winkler M.E."/>
        </authorList>
    </citation>
    <scope>NUCLEOTIDE SEQUENCE</scope>
</reference>
<feature type="transmembrane region" description="Helical" evidence="5">
    <location>
        <begin position="81"/>
        <end position="100"/>
    </location>
</feature>
<dbReference type="InterPro" id="IPR001958">
    <property type="entry name" value="Tet-R_TetA/multi-R_MdtG-like"/>
</dbReference>
<dbReference type="PANTHER" id="PTHR23531">
    <property type="entry name" value="QUINOLENE RESISTANCE PROTEIN NORA"/>
    <property type="match status" value="1"/>
</dbReference>
<name>A0A382KKY1_9ZZZZ</name>
<dbReference type="InterPro" id="IPR052714">
    <property type="entry name" value="MFS_Exporter"/>
</dbReference>
<feature type="transmembrane region" description="Helical" evidence="5">
    <location>
        <begin position="282"/>
        <end position="305"/>
    </location>
</feature>
<keyword evidence="3 5" id="KW-1133">Transmembrane helix</keyword>
<proteinExistence type="predicted"/>
<dbReference type="GO" id="GO:0016020">
    <property type="term" value="C:membrane"/>
    <property type="evidence" value="ECO:0007669"/>
    <property type="project" value="UniProtKB-SubCell"/>
</dbReference>
<feature type="transmembrane region" description="Helical" evidence="5">
    <location>
        <begin position="139"/>
        <end position="163"/>
    </location>
</feature>
<evidence type="ECO:0000256" key="5">
    <source>
        <dbReference type="SAM" id="Phobius"/>
    </source>
</evidence>
<dbReference type="PANTHER" id="PTHR23531:SF2">
    <property type="entry name" value="PERMEASE"/>
    <property type="match status" value="1"/>
</dbReference>
<organism evidence="7">
    <name type="scientific">marine metagenome</name>
    <dbReference type="NCBI Taxonomy" id="408172"/>
    <lineage>
        <taxon>unclassified sequences</taxon>
        <taxon>metagenomes</taxon>
        <taxon>ecological metagenomes</taxon>
    </lineage>
</organism>
<dbReference type="EMBL" id="UINC01080553">
    <property type="protein sequence ID" value="SVC23597.1"/>
    <property type="molecule type" value="Genomic_DNA"/>
</dbReference>
<feature type="transmembrane region" description="Helical" evidence="5">
    <location>
        <begin position="221"/>
        <end position="247"/>
    </location>
</feature>
<feature type="transmembrane region" description="Helical" evidence="5">
    <location>
        <begin position="106"/>
        <end position="132"/>
    </location>
</feature>
<dbReference type="GO" id="GO:0022857">
    <property type="term" value="F:transmembrane transporter activity"/>
    <property type="evidence" value="ECO:0007669"/>
    <property type="project" value="InterPro"/>
</dbReference>
<feature type="domain" description="Major facilitator superfamily (MFS) profile" evidence="6">
    <location>
        <begin position="1"/>
        <end position="392"/>
    </location>
</feature>
<dbReference type="PROSITE" id="PS50850">
    <property type="entry name" value="MFS"/>
    <property type="match status" value="1"/>
</dbReference>
<feature type="transmembrane region" description="Helical" evidence="5">
    <location>
        <begin position="253"/>
        <end position="270"/>
    </location>
</feature>
<dbReference type="SUPFAM" id="SSF103473">
    <property type="entry name" value="MFS general substrate transporter"/>
    <property type="match status" value="1"/>
</dbReference>
<sequence length="392" mass="43420">MHNFKKNLQANNNKTLINLWSAELINRSAYMTGKFALPFFAKGLGANSALIGTISSISTITGIFLKPIIGGLGDKFSKRQLLIIANIIFSITPILYLIIYEPYQLIIIRLFHGLSTAIYGPITLAVITSIYVNNRATYIGWFGTGRTIGYLLGPITGGVLLFYFQPKTLFIITGLISFLAFIPILTDRSYNLPNNNKNTNLKKEFTIFINKIIQLTKLRQIWIVGLIEWSFYAVFYSMKVFIPLYLVTSGHNTLIAGSFLTTSEIIHILLRPLGGLSGDKLGFYPNILFGLILLSISMFFVSYSLNTSTLFIPAIFIGISEATVLPSAIALVSLHTNVNNIGTVMGIIGSLRNFGKVFGPIFIGILINIFSYKKVFQIIGLLNLGIILSIIF</sequence>
<accession>A0A382KKY1</accession>
<feature type="transmembrane region" description="Helical" evidence="5">
    <location>
        <begin position="353"/>
        <end position="369"/>
    </location>
</feature>
<keyword evidence="4 5" id="KW-0472">Membrane</keyword>
<evidence type="ECO:0000256" key="2">
    <source>
        <dbReference type="ARBA" id="ARBA00022692"/>
    </source>
</evidence>
<gene>
    <name evidence="7" type="ORF">METZ01_LOCUS276451</name>
</gene>
<evidence type="ECO:0000256" key="1">
    <source>
        <dbReference type="ARBA" id="ARBA00004141"/>
    </source>
</evidence>
<feature type="transmembrane region" description="Helical" evidence="5">
    <location>
        <begin position="49"/>
        <end position="69"/>
    </location>
</feature>
<dbReference type="Pfam" id="PF07690">
    <property type="entry name" value="MFS_1"/>
    <property type="match status" value="1"/>
</dbReference>
<feature type="transmembrane region" description="Helical" evidence="5">
    <location>
        <begin position="169"/>
        <end position="186"/>
    </location>
</feature>
<dbReference type="InterPro" id="IPR020846">
    <property type="entry name" value="MFS_dom"/>
</dbReference>
<feature type="non-terminal residue" evidence="7">
    <location>
        <position position="392"/>
    </location>
</feature>